<organism evidence="3 4">
    <name type="scientific">Terriglobus albidus</name>
    <dbReference type="NCBI Taxonomy" id="1592106"/>
    <lineage>
        <taxon>Bacteria</taxon>
        <taxon>Pseudomonadati</taxon>
        <taxon>Acidobacteriota</taxon>
        <taxon>Terriglobia</taxon>
        <taxon>Terriglobales</taxon>
        <taxon>Acidobacteriaceae</taxon>
        <taxon>Terriglobus</taxon>
    </lineage>
</organism>
<dbReference type="RefSeq" id="WP_147646969.1">
    <property type="nucleotide sequence ID" value="NZ_CP042806.1"/>
</dbReference>
<accession>A0A5B9E7N2</accession>
<dbReference type="PANTHER" id="PTHR34477">
    <property type="entry name" value="UPF0213 PROTEIN YHBQ"/>
    <property type="match status" value="1"/>
</dbReference>
<dbReference type="Pfam" id="PF01541">
    <property type="entry name" value="GIY-YIG"/>
    <property type="match status" value="1"/>
</dbReference>
<dbReference type="Proteomes" id="UP000321820">
    <property type="component" value="Chromosome"/>
</dbReference>
<evidence type="ECO:0000259" key="2">
    <source>
        <dbReference type="PROSITE" id="PS50164"/>
    </source>
</evidence>
<keyword evidence="4" id="KW-1185">Reference proteome</keyword>
<protein>
    <submittedName>
        <fullName evidence="3">GIY-YIG nuclease family protein</fullName>
    </submittedName>
</protein>
<dbReference type="CDD" id="cd10448">
    <property type="entry name" value="GIY-YIG_unchar_3"/>
    <property type="match status" value="1"/>
</dbReference>
<proteinExistence type="inferred from homology"/>
<dbReference type="SUPFAM" id="SSF82771">
    <property type="entry name" value="GIY-YIG endonuclease"/>
    <property type="match status" value="1"/>
</dbReference>
<dbReference type="Gene3D" id="3.40.1440.10">
    <property type="entry name" value="GIY-YIG endonuclease"/>
    <property type="match status" value="1"/>
</dbReference>
<name>A0A5B9E7N2_9BACT</name>
<dbReference type="InterPro" id="IPR035901">
    <property type="entry name" value="GIY-YIG_endonuc_sf"/>
</dbReference>
<dbReference type="PANTHER" id="PTHR34477:SF5">
    <property type="entry name" value="BSL5627 PROTEIN"/>
    <property type="match status" value="1"/>
</dbReference>
<dbReference type="EMBL" id="CP042806">
    <property type="protein sequence ID" value="QEE27779.1"/>
    <property type="molecule type" value="Genomic_DNA"/>
</dbReference>
<dbReference type="AlphaFoldDB" id="A0A5B9E7N2"/>
<gene>
    <name evidence="3" type="ORF">FTW19_07090</name>
</gene>
<reference evidence="3 4" key="1">
    <citation type="submission" date="2019-08" db="EMBL/GenBank/DDBJ databases">
        <title>Complete genome sequence of Terriglobus albidus strain ORNL.</title>
        <authorList>
            <person name="Podar M."/>
        </authorList>
    </citation>
    <scope>NUCLEOTIDE SEQUENCE [LARGE SCALE GENOMIC DNA]</scope>
    <source>
        <strain evidence="3 4">ORNL</strain>
    </source>
</reference>
<dbReference type="KEGG" id="talb:FTW19_07090"/>
<dbReference type="InterPro" id="IPR000305">
    <property type="entry name" value="GIY-YIG_endonuc"/>
</dbReference>
<sequence>MAREYVFDVYILASRSRTLYIGMTNGIGRRQRQHAMKQPGSFTSRYNIYRLVYYERHQYVLNAIAREKELKTWSRQRKIELIERENPAWVDLSEAFYRNYKGERIT</sequence>
<feature type="domain" description="GIY-YIG" evidence="2">
    <location>
        <begin position="5"/>
        <end position="80"/>
    </location>
</feature>
<dbReference type="PROSITE" id="PS50164">
    <property type="entry name" value="GIY_YIG"/>
    <property type="match status" value="1"/>
</dbReference>
<evidence type="ECO:0000313" key="4">
    <source>
        <dbReference type="Proteomes" id="UP000321820"/>
    </source>
</evidence>
<dbReference type="OrthoDB" id="9807770at2"/>
<dbReference type="InterPro" id="IPR050190">
    <property type="entry name" value="UPF0213_domain"/>
</dbReference>
<evidence type="ECO:0000256" key="1">
    <source>
        <dbReference type="ARBA" id="ARBA00007435"/>
    </source>
</evidence>
<evidence type="ECO:0000313" key="3">
    <source>
        <dbReference type="EMBL" id="QEE27779.1"/>
    </source>
</evidence>
<comment type="similarity">
    <text evidence="1">Belongs to the UPF0213 family.</text>
</comment>